<name>A0A9E6MRR8_9ACTN</name>
<dbReference type="SUPFAM" id="SSF57802">
    <property type="entry name" value="Rubredoxin-like"/>
    <property type="match status" value="1"/>
</dbReference>
<dbReference type="EMBL" id="CP072829">
    <property type="protein sequence ID" value="QTU84830.1"/>
    <property type="molecule type" value="Genomic_DNA"/>
</dbReference>
<dbReference type="Gene3D" id="2.30.110.10">
    <property type="entry name" value="Electron Transport, Fmn-binding Protein, Chain A"/>
    <property type="match status" value="1"/>
</dbReference>
<sequence>MIDRAAFHKLSCGLYIIGSKTGERFVGCVANTVLQVTSKPFQLSVTLNKENATTKAVQESGRFTASVVDEAMCMETIGRFGFHSSTELDKFGEVAHALDACEVPYLEQDCSAWFSCRVVGSMDVGTHVVFVGEVEESGVLSGPHPMTYSFYHLVKGGKTPPRASSYTGEGTSSDVAADNAAGAKVAEEDGLKHAWRCTICGHIEYVDELPENFSCPVCGVGPECFERIEL</sequence>
<comment type="cofactor">
    <cofactor evidence="1">
        <name>Fe(3+)</name>
        <dbReference type="ChEBI" id="CHEBI:29034"/>
    </cofactor>
</comment>
<protein>
    <submittedName>
        <fullName evidence="5">Flavin reductase</fullName>
    </submittedName>
</protein>
<evidence type="ECO:0000313" key="4">
    <source>
        <dbReference type="EMBL" id="NHM14349.1"/>
    </source>
</evidence>
<dbReference type="InterPro" id="IPR024934">
    <property type="entry name" value="Rubredoxin-like_dom"/>
</dbReference>
<dbReference type="KEGG" id="ebz:J7S26_02640"/>
<dbReference type="Proteomes" id="UP000636394">
    <property type="component" value="Unassembled WGS sequence"/>
</dbReference>
<dbReference type="GO" id="GO:0010181">
    <property type="term" value="F:FMN binding"/>
    <property type="evidence" value="ECO:0007669"/>
    <property type="project" value="InterPro"/>
</dbReference>
<feature type="domain" description="Rubredoxin-like" evidence="3">
    <location>
        <begin position="192"/>
        <end position="228"/>
    </location>
</feature>
<dbReference type="Pfam" id="PF21349">
    <property type="entry name" value="RUBY_RBDX"/>
    <property type="match status" value="1"/>
</dbReference>
<dbReference type="InterPro" id="IPR012349">
    <property type="entry name" value="Split_barrel_FMN-bd"/>
</dbReference>
<dbReference type="AlphaFoldDB" id="A0A9E6MRR8"/>
<dbReference type="PANTHER" id="PTHR30466">
    <property type="entry name" value="FLAVIN REDUCTASE"/>
    <property type="match status" value="1"/>
</dbReference>
<proteinExistence type="predicted"/>
<dbReference type="PROSITE" id="PS50903">
    <property type="entry name" value="RUBREDOXIN_LIKE"/>
    <property type="match status" value="1"/>
</dbReference>
<dbReference type="Proteomes" id="UP000671910">
    <property type="component" value="Chromosome"/>
</dbReference>
<dbReference type="SUPFAM" id="SSF50475">
    <property type="entry name" value="FMN-binding split barrel"/>
    <property type="match status" value="1"/>
</dbReference>
<dbReference type="InterPro" id="IPR048574">
    <property type="entry name" value="RUBY_RBDX"/>
</dbReference>
<accession>A0A9E6MRR8</accession>
<evidence type="ECO:0000256" key="2">
    <source>
        <dbReference type="ARBA" id="ARBA00023002"/>
    </source>
</evidence>
<dbReference type="GO" id="GO:0005506">
    <property type="term" value="F:iron ion binding"/>
    <property type="evidence" value="ECO:0007669"/>
    <property type="project" value="InterPro"/>
</dbReference>
<dbReference type="SMART" id="SM00903">
    <property type="entry name" value="Flavin_Reduct"/>
    <property type="match status" value="1"/>
</dbReference>
<organism evidence="5 7">
    <name type="scientific">Xiamenia xianingshaonis</name>
    <dbReference type="NCBI Taxonomy" id="2682776"/>
    <lineage>
        <taxon>Bacteria</taxon>
        <taxon>Bacillati</taxon>
        <taxon>Actinomycetota</taxon>
        <taxon>Coriobacteriia</taxon>
        <taxon>Eggerthellales</taxon>
        <taxon>Eggerthellaceae</taxon>
        <taxon>Xiamenia</taxon>
    </lineage>
</organism>
<dbReference type="GO" id="GO:0042602">
    <property type="term" value="F:riboflavin reductase (NADPH) activity"/>
    <property type="evidence" value="ECO:0007669"/>
    <property type="project" value="TreeGrafter"/>
</dbReference>
<dbReference type="InterPro" id="IPR002563">
    <property type="entry name" value="Flavin_Rdtase-like_dom"/>
</dbReference>
<dbReference type="Gene3D" id="2.20.28.10">
    <property type="match status" value="1"/>
</dbReference>
<reference evidence="5" key="2">
    <citation type="submission" date="2021-04" db="EMBL/GenBank/DDBJ databases">
        <title>Novel species in family Eggerthellaceae.</title>
        <authorList>
            <person name="Zhang G."/>
        </authorList>
    </citation>
    <scope>NUCLEOTIDE SEQUENCE</scope>
    <source>
        <strain evidence="5">Zg-886</strain>
    </source>
</reference>
<reference evidence="4 6" key="1">
    <citation type="submission" date="2019-11" db="EMBL/GenBank/DDBJ databases">
        <title>Eggerthellaceae novel genus isolated from the rectal contents of marmort.</title>
        <authorList>
            <person name="Zhang G."/>
        </authorList>
    </citation>
    <scope>NUCLEOTIDE SEQUENCE [LARGE SCALE GENOMIC DNA]</scope>
    <source>
        <strain evidence="4">Zg-886</strain>
        <strain evidence="6">zg-886</strain>
    </source>
</reference>
<gene>
    <name evidence="4" type="ORF">GMI68_06160</name>
    <name evidence="5" type="ORF">J7S26_02640</name>
</gene>
<dbReference type="Pfam" id="PF01613">
    <property type="entry name" value="Flavin_Reduct"/>
    <property type="match status" value="1"/>
</dbReference>
<dbReference type="EMBL" id="WPCR01000007">
    <property type="protein sequence ID" value="NHM14349.1"/>
    <property type="molecule type" value="Genomic_DNA"/>
</dbReference>
<evidence type="ECO:0000256" key="1">
    <source>
        <dbReference type="ARBA" id="ARBA00001965"/>
    </source>
</evidence>
<keyword evidence="2" id="KW-0560">Oxidoreductase</keyword>
<evidence type="ECO:0000259" key="3">
    <source>
        <dbReference type="PROSITE" id="PS50903"/>
    </source>
</evidence>
<evidence type="ECO:0000313" key="7">
    <source>
        <dbReference type="Proteomes" id="UP000671910"/>
    </source>
</evidence>
<keyword evidence="6" id="KW-1185">Reference proteome</keyword>
<dbReference type="InterPro" id="IPR050268">
    <property type="entry name" value="NADH-dep_flavin_reductase"/>
</dbReference>
<dbReference type="PANTHER" id="PTHR30466:SF1">
    <property type="entry name" value="FMN REDUCTASE (NADH) RUTF"/>
    <property type="match status" value="1"/>
</dbReference>
<evidence type="ECO:0000313" key="5">
    <source>
        <dbReference type="EMBL" id="QTU84830.1"/>
    </source>
</evidence>
<dbReference type="RefSeq" id="WP_166339566.1">
    <property type="nucleotide sequence ID" value="NZ_CP072829.1"/>
</dbReference>
<evidence type="ECO:0000313" key="6">
    <source>
        <dbReference type="Proteomes" id="UP000636394"/>
    </source>
</evidence>